<dbReference type="RefSeq" id="XP_012939188.1">
    <property type="nucleotide sequence ID" value="XM_013083734.2"/>
</dbReference>
<dbReference type="PANTHER" id="PTHR21228">
    <property type="entry name" value="FAST LEU-RICH DOMAIN-CONTAINING"/>
    <property type="match status" value="1"/>
</dbReference>
<dbReference type="InterPro" id="IPR050870">
    <property type="entry name" value="FAST_kinase"/>
</dbReference>
<dbReference type="PANTHER" id="PTHR21228:SF40">
    <property type="entry name" value="LD45607P"/>
    <property type="match status" value="1"/>
</dbReference>
<evidence type="ECO:0000313" key="3">
    <source>
        <dbReference type="Proteomes" id="UP000694888"/>
    </source>
</evidence>
<dbReference type="Proteomes" id="UP000694888">
    <property type="component" value="Unplaced"/>
</dbReference>
<sequence length="786" mass="88519">MASLKNVLLKNPLGVVGSLRTLCYQKNFSGHDACATTSCCPARRAEKWVRTRSYSDDAGKFKVLTQSTMLMQDGNDIEELPILIRRVTRDWFPFTTHTYSGGSIREESEFEASFRQILHDCSSVSDVFRLLEVPSDRVRGYSAAFALQRLHVLKHLNTDWNQIHSFIRSAVMRELYDTVQDDVAQLSNQTLISLVECYLAADGFSPSCMDAVNQEIQCRLGDSTFSVEELLTLANILKCVKKELSSKSSPPGMPKTSTMTIAAETKSRFLSSNVEESGKNAQYFDKFCAKAQENREVSQAKCSSLLDDIWIHVGTRYSDMTEATLPLTMVTLTPENRSLVSLLEKPMQRVWPGLSAEGAMQCLDSLVQLKVYNPAILTQLGRWAYVNVHLVTPQLLLSFLNAFLHFHFLDQNLVRVIERCLSKRGVTVETDILALCVEYCRSQRFVSPVVMDVAARHFTQHGPSYEPLQLYAVLRAFGHLNFLPPQPAAFLKRVESCLSDRFSVIGADQLLEILGSFTFVGVLPHNFYRRISSDYFYSKVGDLKNPSKMSALMWLKVVKHAMALAWSPEVERRVAWVMGRRSKWSVFCYMDNQRIAIETLKSALSDILGERCHHVVPFYGCCAFYMDERGAPLPVSRSENGRPEPQGKVEQKFVIVLRSADHYSINTRQLLGAQAQRRSQLEQLGFTVIEVRAGEFRFYDGPDFLKDILSKHVDFSLVEPSAQTSSSLSATIRKDLPGWSEQSDEDFSTDDEACDPVLTSGKGGRPDEGSWKGLDDGSNTRDDPDD</sequence>
<feature type="compositionally biased region" description="Basic and acidic residues" evidence="1">
    <location>
        <begin position="764"/>
        <end position="786"/>
    </location>
</feature>
<dbReference type="InterPro" id="IPR010622">
    <property type="entry name" value="FAST_Leu-rich"/>
</dbReference>
<gene>
    <name evidence="4" type="primary">LOC101857343</name>
</gene>
<organism evidence="3 4">
    <name type="scientific">Aplysia californica</name>
    <name type="common">California sea hare</name>
    <dbReference type="NCBI Taxonomy" id="6500"/>
    <lineage>
        <taxon>Eukaryota</taxon>
        <taxon>Metazoa</taxon>
        <taxon>Spiralia</taxon>
        <taxon>Lophotrochozoa</taxon>
        <taxon>Mollusca</taxon>
        <taxon>Gastropoda</taxon>
        <taxon>Heterobranchia</taxon>
        <taxon>Euthyneura</taxon>
        <taxon>Tectipleura</taxon>
        <taxon>Aplysiida</taxon>
        <taxon>Aplysioidea</taxon>
        <taxon>Aplysiidae</taxon>
        <taxon>Aplysia</taxon>
    </lineage>
</organism>
<feature type="domain" description="FAST kinase leucine-rich" evidence="2">
    <location>
        <begin position="470"/>
        <end position="539"/>
    </location>
</feature>
<proteinExistence type="predicted"/>
<dbReference type="GeneID" id="101857343"/>
<evidence type="ECO:0000313" key="4">
    <source>
        <dbReference type="RefSeq" id="XP_012939188.1"/>
    </source>
</evidence>
<evidence type="ECO:0000259" key="2">
    <source>
        <dbReference type="Pfam" id="PF06743"/>
    </source>
</evidence>
<keyword evidence="3" id="KW-1185">Reference proteome</keyword>
<protein>
    <submittedName>
        <fullName evidence="4">Uncharacterized protein LOC101857343 isoform X1</fullName>
    </submittedName>
</protein>
<feature type="compositionally biased region" description="Acidic residues" evidence="1">
    <location>
        <begin position="742"/>
        <end position="754"/>
    </location>
</feature>
<evidence type="ECO:0000256" key="1">
    <source>
        <dbReference type="SAM" id="MobiDB-lite"/>
    </source>
</evidence>
<dbReference type="Pfam" id="PF06743">
    <property type="entry name" value="FAST_1"/>
    <property type="match status" value="1"/>
</dbReference>
<reference evidence="4" key="1">
    <citation type="submission" date="2025-08" db="UniProtKB">
        <authorList>
            <consortium name="RefSeq"/>
        </authorList>
    </citation>
    <scope>IDENTIFICATION</scope>
</reference>
<accession>A0ABM1A1Z2</accession>
<name>A0ABM1A1Z2_APLCA</name>
<feature type="region of interest" description="Disordered" evidence="1">
    <location>
        <begin position="738"/>
        <end position="786"/>
    </location>
</feature>